<keyword evidence="3 4" id="KW-0732">Signal</keyword>
<evidence type="ECO:0000256" key="1">
    <source>
        <dbReference type="ARBA" id="ARBA00009075"/>
    </source>
</evidence>
<accession>C0QEB2</accession>
<evidence type="ECO:0000256" key="2">
    <source>
        <dbReference type="ARBA" id="ARBA00022448"/>
    </source>
</evidence>
<name>C0QEB2_DESAH</name>
<sequence>MKCRFIKKITLPVILLLSMVTISFAGEAQNVKEAFAEGDVSGFFKTIWFQRDYDDGANDWQSAAVGGVLSYETSPLKGFSMGVGFKTGQGGSELNSSSNEVYRGVLAMGDTKTDHESYTALNEYFLKFEGWDTVAVVGAQYLTTPWLKGHDVRLTPKTYQGVSIINKSIEKLEFHGYYLWKWMDWASEEWESMAQGITNNEGDDGDSIIGGILWRAPGDLQFELWDYYYTEVMNDIYLRGRYRKKYNDKFNITIDARYLNQRDVGDALDGSIDTYTTGAIGSLSCYGTTLSAYYGVNGSDAIRAPFGNHHVICMQYKKLDRGEEDAWALRLKYDFGHIGVKGLSAYVFYGSFDTPDSGDNASPDIDEIDFDVQYKFGGIFKNLSLRLRYAIINGDEDVAGGKDWTDSRTYLTYRF</sequence>
<dbReference type="RefSeq" id="WP_012662480.1">
    <property type="nucleotide sequence ID" value="NC_012108.1"/>
</dbReference>
<dbReference type="PANTHER" id="PTHR34596:SF2">
    <property type="entry name" value="CHITOPORIN"/>
    <property type="match status" value="1"/>
</dbReference>
<protein>
    <submittedName>
        <fullName evidence="5">Porin D (Outer membrane protein D2) (Imipenem/basic amino acid-specific outer membrane pore)</fullName>
        <ecNumber evidence="5">3.4.21.-</ecNumber>
    </submittedName>
</protein>
<evidence type="ECO:0000256" key="4">
    <source>
        <dbReference type="SAM" id="SignalP"/>
    </source>
</evidence>
<reference evidence="5 6" key="1">
    <citation type="journal article" date="2009" name="Environ. Microbiol.">
        <title>Genome sequence of Desulfobacterium autotrophicum HRM2, a marine sulfate reducer oxidizing organic carbon completely to carbon dioxide.</title>
        <authorList>
            <person name="Strittmatter A.W."/>
            <person name="Liesegang H."/>
            <person name="Rabus R."/>
            <person name="Decker I."/>
            <person name="Amann J."/>
            <person name="Andres S."/>
            <person name="Henne A."/>
            <person name="Fricke W.F."/>
            <person name="Martinez-Arias R."/>
            <person name="Bartels D."/>
            <person name="Goesmann A."/>
            <person name="Krause L."/>
            <person name="Puehler A."/>
            <person name="Klenk H.P."/>
            <person name="Richter M."/>
            <person name="Schuler M."/>
            <person name="Gloeckner F.O."/>
            <person name="Meyerdierks A."/>
            <person name="Gottschalk G."/>
            <person name="Amann R."/>
        </authorList>
    </citation>
    <scope>NUCLEOTIDE SEQUENCE [LARGE SCALE GENOMIC DNA]</scope>
    <source>
        <strain evidence="6">ATCC 43914 / DSM 3382 / HRM2</strain>
    </source>
</reference>
<keyword evidence="5" id="KW-0378">Hydrolase</keyword>
<organism evidence="5 6">
    <name type="scientific">Desulforapulum autotrophicum (strain ATCC 43914 / DSM 3382 / VKM B-1955 / HRM2)</name>
    <name type="common">Desulfobacterium autotrophicum</name>
    <dbReference type="NCBI Taxonomy" id="177437"/>
    <lineage>
        <taxon>Bacteria</taxon>
        <taxon>Pseudomonadati</taxon>
        <taxon>Thermodesulfobacteriota</taxon>
        <taxon>Desulfobacteria</taxon>
        <taxon>Desulfobacterales</taxon>
        <taxon>Desulfobacteraceae</taxon>
        <taxon>Desulforapulum</taxon>
    </lineage>
</organism>
<dbReference type="Gene3D" id="2.40.160.10">
    <property type="entry name" value="Porin"/>
    <property type="match status" value="1"/>
</dbReference>
<feature type="chain" id="PRO_5002902108" evidence="4">
    <location>
        <begin position="26"/>
        <end position="415"/>
    </location>
</feature>
<dbReference type="EMBL" id="CP001087">
    <property type="protein sequence ID" value="ACN13229.1"/>
    <property type="molecule type" value="Genomic_DNA"/>
</dbReference>
<dbReference type="Pfam" id="PF03573">
    <property type="entry name" value="OprD"/>
    <property type="match status" value="1"/>
</dbReference>
<dbReference type="STRING" id="177437.HRM2_01060"/>
<dbReference type="AlphaFoldDB" id="C0QEB2"/>
<dbReference type="GO" id="GO:0016787">
    <property type="term" value="F:hydrolase activity"/>
    <property type="evidence" value="ECO:0007669"/>
    <property type="project" value="UniProtKB-KW"/>
</dbReference>
<dbReference type="InterPro" id="IPR023614">
    <property type="entry name" value="Porin_dom_sf"/>
</dbReference>
<dbReference type="PANTHER" id="PTHR34596">
    <property type="entry name" value="CHITOPORIN"/>
    <property type="match status" value="1"/>
</dbReference>
<evidence type="ECO:0000313" key="6">
    <source>
        <dbReference type="Proteomes" id="UP000000442"/>
    </source>
</evidence>
<evidence type="ECO:0000256" key="3">
    <source>
        <dbReference type="ARBA" id="ARBA00022729"/>
    </source>
</evidence>
<dbReference type="GO" id="GO:0015288">
    <property type="term" value="F:porin activity"/>
    <property type="evidence" value="ECO:0007669"/>
    <property type="project" value="TreeGrafter"/>
</dbReference>
<dbReference type="Proteomes" id="UP000000442">
    <property type="component" value="Chromosome"/>
</dbReference>
<comment type="similarity">
    <text evidence="1">Belongs to the outer membrane porin (Opr) (TC 1.B.25) family.</text>
</comment>
<dbReference type="OrthoDB" id="9125at2"/>
<dbReference type="KEGG" id="dat:HRM2_01060"/>
<dbReference type="EC" id="3.4.21.-" evidence="5"/>
<dbReference type="InterPro" id="IPR005318">
    <property type="entry name" value="OM_porin_bac"/>
</dbReference>
<keyword evidence="2" id="KW-0813">Transport</keyword>
<evidence type="ECO:0000313" key="5">
    <source>
        <dbReference type="EMBL" id="ACN13229.1"/>
    </source>
</evidence>
<gene>
    <name evidence="5" type="ordered locus">HRM2_01060</name>
</gene>
<dbReference type="eggNOG" id="COG3203">
    <property type="taxonomic scope" value="Bacteria"/>
</dbReference>
<proteinExistence type="inferred from homology"/>
<dbReference type="HOGENOM" id="CLU_052660_1_0_7"/>
<feature type="signal peptide" evidence="4">
    <location>
        <begin position="1"/>
        <end position="25"/>
    </location>
</feature>
<keyword evidence="6" id="KW-1185">Reference proteome</keyword>
<dbReference type="GO" id="GO:0016020">
    <property type="term" value="C:membrane"/>
    <property type="evidence" value="ECO:0007669"/>
    <property type="project" value="InterPro"/>
</dbReference>